<evidence type="ECO:0000313" key="4">
    <source>
        <dbReference type="Proteomes" id="UP000824056"/>
    </source>
</evidence>
<dbReference type="GO" id="GO:0015969">
    <property type="term" value="P:guanosine tetraphosphate metabolic process"/>
    <property type="evidence" value="ECO:0007669"/>
    <property type="project" value="InterPro"/>
</dbReference>
<dbReference type="AlphaFoldDB" id="A0A9D2JRA0"/>
<comment type="caution">
    <text evidence="3">The sequence shown here is derived from an EMBL/GenBank/DDBJ whole genome shotgun (WGS) entry which is preliminary data.</text>
</comment>
<dbReference type="Pfam" id="PF04607">
    <property type="entry name" value="RelA_SpoT"/>
    <property type="match status" value="1"/>
</dbReference>
<dbReference type="Gene3D" id="3.30.460.10">
    <property type="entry name" value="Beta Polymerase, domain 2"/>
    <property type="match status" value="1"/>
</dbReference>
<reference evidence="3" key="1">
    <citation type="journal article" date="2021" name="PeerJ">
        <title>Extensive microbial diversity within the chicken gut microbiome revealed by metagenomics and culture.</title>
        <authorList>
            <person name="Gilroy R."/>
            <person name="Ravi A."/>
            <person name="Getino M."/>
            <person name="Pursley I."/>
            <person name="Horton D.L."/>
            <person name="Alikhan N.F."/>
            <person name="Baker D."/>
            <person name="Gharbi K."/>
            <person name="Hall N."/>
            <person name="Watson M."/>
            <person name="Adriaenssens E.M."/>
            <person name="Foster-Nyarko E."/>
            <person name="Jarju S."/>
            <person name="Secka A."/>
            <person name="Antonio M."/>
            <person name="Oren A."/>
            <person name="Chaudhuri R.R."/>
            <person name="La Ragione R."/>
            <person name="Hildebrand F."/>
            <person name="Pallen M.J."/>
        </authorList>
    </citation>
    <scope>NUCLEOTIDE SEQUENCE</scope>
    <source>
        <strain evidence="3">1068</strain>
    </source>
</reference>
<protein>
    <submittedName>
        <fullName evidence="3">(P)ppGpp synthetase</fullName>
    </submittedName>
</protein>
<accession>A0A9D2JRA0</accession>
<dbReference type="SMART" id="SM00954">
    <property type="entry name" value="RelA_SpoT"/>
    <property type="match status" value="1"/>
</dbReference>
<feature type="domain" description="RelA/SpoT" evidence="2">
    <location>
        <begin position="42"/>
        <end position="172"/>
    </location>
</feature>
<organism evidence="3 4">
    <name type="scientific">Candidatus Blautia pullicola</name>
    <dbReference type="NCBI Taxonomy" id="2838498"/>
    <lineage>
        <taxon>Bacteria</taxon>
        <taxon>Bacillati</taxon>
        <taxon>Bacillota</taxon>
        <taxon>Clostridia</taxon>
        <taxon>Lachnospirales</taxon>
        <taxon>Lachnospiraceae</taxon>
        <taxon>Blautia</taxon>
    </lineage>
</organism>
<dbReference type="CDD" id="cd05399">
    <property type="entry name" value="NT_Rel-Spo_like"/>
    <property type="match status" value="1"/>
</dbReference>
<evidence type="ECO:0000313" key="3">
    <source>
        <dbReference type="EMBL" id="HIZ64401.1"/>
    </source>
</evidence>
<dbReference type="InterPro" id="IPR043519">
    <property type="entry name" value="NT_sf"/>
</dbReference>
<dbReference type="SUPFAM" id="SSF81301">
    <property type="entry name" value="Nucleotidyltransferase"/>
    <property type="match status" value="1"/>
</dbReference>
<dbReference type="EMBL" id="DXBG01000016">
    <property type="protein sequence ID" value="HIZ64401.1"/>
    <property type="molecule type" value="Genomic_DNA"/>
</dbReference>
<dbReference type="Proteomes" id="UP000824056">
    <property type="component" value="Unassembled WGS sequence"/>
</dbReference>
<proteinExistence type="predicted"/>
<sequence>MREIEELSRYLEKEDVRRVRKDLGREIQEKLKRSGIYFHIFSRLKEAGSVWQKLEWKKDEYLKKNKKLQDIVGIRIVLYYIDDIPICKELLRETYSIIEKDSHEDIPKVNEFNPLRMNYVCRMPETMAARFPSELWENYRIDKTFEVQIRTTFSEGWHEVDHDIRYKHKEEWEQHYEFSRELNGIYATLEICDRSMVNLLERLAYKNYKTMQIEAMIRNKFRLRFENPAISVPLLEFLQKDQELVKQLYRTDREGPILFFASRYSEGIPLTVDNLVLVCNELRFQRKELEDRTPMLIRECCQQWQKKEKKSVNVQKVVDTGFYL</sequence>
<dbReference type="PANTHER" id="PTHR41773:SF1">
    <property type="entry name" value="RELA_SPOT DOMAIN-CONTAINING PROTEIN"/>
    <property type="match status" value="1"/>
</dbReference>
<comment type="pathway">
    <text evidence="1">Purine metabolism; ppGpp biosynthesis; ppGpp from GTP: step 1/2.</text>
</comment>
<gene>
    <name evidence="3" type="ORF">H9809_00615</name>
</gene>
<evidence type="ECO:0000259" key="2">
    <source>
        <dbReference type="SMART" id="SM00954"/>
    </source>
</evidence>
<name>A0A9D2JRA0_9FIRM</name>
<evidence type="ECO:0000256" key="1">
    <source>
        <dbReference type="ARBA" id="ARBA00004976"/>
    </source>
</evidence>
<dbReference type="PANTHER" id="PTHR41773">
    <property type="entry name" value="GTP PYROPHOSPHATASE-RELATED"/>
    <property type="match status" value="1"/>
</dbReference>
<reference evidence="3" key="2">
    <citation type="submission" date="2021-04" db="EMBL/GenBank/DDBJ databases">
        <authorList>
            <person name="Gilroy R."/>
        </authorList>
    </citation>
    <scope>NUCLEOTIDE SEQUENCE</scope>
    <source>
        <strain evidence="3">1068</strain>
    </source>
</reference>
<dbReference type="InterPro" id="IPR007685">
    <property type="entry name" value="RelA_SpoT"/>
</dbReference>